<organism evidence="1 2">
    <name type="scientific">Ophiophagus hannah</name>
    <name type="common">King cobra</name>
    <name type="synonym">Naja hannah</name>
    <dbReference type="NCBI Taxonomy" id="8665"/>
    <lineage>
        <taxon>Eukaryota</taxon>
        <taxon>Metazoa</taxon>
        <taxon>Chordata</taxon>
        <taxon>Craniata</taxon>
        <taxon>Vertebrata</taxon>
        <taxon>Euteleostomi</taxon>
        <taxon>Lepidosauria</taxon>
        <taxon>Squamata</taxon>
        <taxon>Bifurcata</taxon>
        <taxon>Unidentata</taxon>
        <taxon>Episquamata</taxon>
        <taxon>Toxicofera</taxon>
        <taxon>Serpentes</taxon>
        <taxon>Colubroidea</taxon>
        <taxon>Elapidae</taxon>
        <taxon>Elapinae</taxon>
        <taxon>Ophiophagus</taxon>
    </lineage>
</organism>
<name>V8PCD4_OPHHA</name>
<dbReference type="AlphaFoldDB" id="V8PCD4"/>
<comment type="caution">
    <text evidence="1">The sequence shown here is derived from an EMBL/GenBank/DDBJ whole genome shotgun (WGS) entry which is preliminary data.</text>
</comment>
<reference evidence="1 2" key="1">
    <citation type="journal article" date="2013" name="Proc. Natl. Acad. Sci. U.S.A.">
        <title>The king cobra genome reveals dynamic gene evolution and adaptation in the snake venom system.</title>
        <authorList>
            <person name="Vonk F.J."/>
            <person name="Casewell N.R."/>
            <person name="Henkel C.V."/>
            <person name="Heimberg A.M."/>
            <person name="Jansen H.J."/>
            <person name="McCleary R.J."/>
            <person name="Kerkkamp H.M."/>
            <person name="Vos R.A."/>
            <person name="Guerreiro I."/>
            <person name="Calvete J.J."/>
            <person name="Wuster W."/>
            <person name="Woods A.E."/>
            <person name="Logan J.M."/>
            <person name="Harrison R.A."/>
            <person name="Castoe T.A."/>
            <person name="de Koning A.P."/>
            <person name="Pollock D.D."/>
            <person name="Yandell M."/>
            <person name="Calderon D."/>
            <person name="Renjifo C."/>
            <person name="Currier R.B."/>
            <person name="Salgado D."/>
            <person name="Pla D."/>
            <person name="Sanz L."/>
            <person name="Hyder A.S."/>
            <person name="Ribeiro J.M."/>
            <person name="Arntzen J.W."/>
            <person name="van den Thillart G.E."/>
            <person name="Boetzer M."/>
            <person name="Pirovano W."/>
            <person name="Dirks R.P."/>
            <person name="Spaink H.P."/>
            <person name="Duboule D."/>
            <person name="McGlinn E."/>
            <person name="Kini R.M."/>
            <person name="Richardson M.K."/>
        </authorList>
    </citation>
    <scope>NUCLEOTIDE SEQUENCE</scope>
    <source>
        <tissue evidence="1">Blood</tissue>
    </source>
</reference>
<keyword evidence="2" id="KW-1185">Reference proteome</keyword>
<sequence>MFKKKGTSKGVISCKSISDVYISLPSRAAGAESSLSLGITEVPAFFCYLHVERENFKNCQPPDEAKILLFTSFHKIGQQVTFAFDKNVPSTHKAEAILFQDKVSFLHYLKRKLVTYLKSLPDFQEGRVYRQTALIIKLLNTFFLLGTLLKCCTTDRRPLKPSKLTAIIWERELRVNIYDINTTTKSKIHIDKTELYDENPSFTNS</sequence>
<protein>
    <submittedName>
        <fullName evidence="1">Uncharacterized protein</fullName>
    </submittedName>
</protein>
<accession>V8PCD4</accession>
<proteinExistence type="predicted"/>
<feature type="non-terminal residue" evidence="1">
    <location>
        <position position="1"/>
    </location>
</feature>
<dbReference type="Proteomes" id="UP000018936">
    <property type="component" value="Unassembled WGS sequence"/>
</dbReference>
<evidence type="ECO:0000313" key="2">
    <source>
        <dbReference type="Proteomes" id="UP000018936"/>
    </source>
</evidence>
<evidence type="ECO:0000313" key="1">
    <source>
        <dbReference type="EMBL" id="ETE71980.1"/>
    </source>
</evidence>
<dbReference type="EMBL" id="AZIM01000289">
    <property type="protein sequence ID" value="ETE71980.1"/>
    <property type="molecule type" value="Genomic_DNA"/>
</dbReference>
<gene>
    <name evidence="1" type="ORF">L345_02197</name>
</gene>